<evidence type="ECO:0000313" key="3">
    <source>
        <dbReference type="Proteomes" id="UP000789831"/>
    </source>
</evidence>
<keyword evidence="1" id="KW-0812">Transmembrane</keyword>
<reference evidence="2" key="1">
    <citation type="submission" date="2021-06" db="EMBL/GenBank/DDBJ databases">
        <authorList>
            <person name="Kallberg Y."/>
            <person name="Tangrot J."/>
            <person name="Rosling A."/>
        </authorList>
    </citation>
    <scope>NUCLEOTIDE SEQUENCE</scope>
    <source>
        <strain evidence="2">MT106</strain>
    </source>
</reference>
<feature type="transmembrane region" description="Helical" evidence="1">
    <location>
        <begin position="6"/>
        <end position="31"/>
    </location>
</feature>
<name>A0A9N9BLD9_9GLOM</name>
<dbReference type="EMBL" id="CAJVPL010001386">
    <property type="protein sequence ID" value="CAG8568589.1"/>
    <property type="molecule type" value="Genomic_DNA"/>
</dbReference>
<dbReference type="Proteomes" id="UP000789831">
    <property type="component" value="Unassembled WGS sequence"/>
</dbReference>
<sequence>MAPDDILNTFILIIVGILIVSLTVAIVWCILGKSVLFLFNNCVMPMRESWKTKRQVSPDRLRRGVLPSTNNHNARANHNISMTSTTPTIIRMPVPAHHHHNQFYDSLGNNSDKSGPIIRVLS</sequence>
<keyword evidence="1" id="KW-0472">Membrane</keyword>
<proteinExistence type="predicted"/>
<dbReference type="AlphaFoldDB" id="A0A9N9BLD9"/>
<comment type="caution">
    <text evidence="2">The sequence shown here is derived from an EMBL/GenBank/DDBJ whole genome shotgun (WGS) entry which is preliminary data.</text>
</comment>
<gene>
    <name evidence="2" type="ORF">AGERDE_LOCUS7521</name>
</gene>
<evidence type="ECO:0000313" key="2">
    <source>
        <dbReference type="EMBL" id="CAG8568589.1"/>
    </source>
</evidence>
<keyword evidence="1" id="KW-1133">Transmembrane helix</keyword>
<dbReference type="OrthoDB" id="10511906at2759"/>
<protein>
    <submittedName>
        <fullName evidence="2">13021_t:CDS:1</fullName>
    </submittedName>
</protein>
<keyword evidence="3" id="KW-1185">Reference proteome</keyword>
<organism evidence="2 3">
    <name type="scientific">Ambispora gerdemannii</name>
    <dbReference type="NCBI Taxonomy" id="144530"/>
    <lineage>
        <taxon>Eukaryota</taxon>
        <taxon>Fungi</taxon>
        <taxon>Fungi incertae sedis</taxon>
        <taxon>Mucoromycota</taxon>
        <taxon>Glomeromycotina</taxon>
        <taxon>Glomeromycetes</taxon>
        <taxon>Archaeosporales</taxon>
        <taxon>Ambisporaceae</taxon>
        <taxon>Ambispora</taxon>
    </lineage>
</organism>
<evidence type="ECO:0000256" key="1">
    <source>
        <dbReference type="SAM" id="Phobius"/>
    </source>
</evidence>
<accession>A0A9N9BLD9</accession>